<sequence>MDRRKSLLLVDDEDSTLEMLAANLSAQFDIRLALTGESALAACEEALPDLLILDVDMPGLSGYDACRALKALYPDLPIVFHSAKTSIEERLLGYAAGGDDYLPKPFDPSELSTKIGLQLSRVDRAREMSGQLDEAMNAVMSTADMVGEAGVALSFQRALNNCHSYDAVAEALFESLQAYGYDGCLQLRGRRDTVSRNSKTQCSALELSLLEHVEQATGSERIRSLGPHTGFAYGSVTLFVRDLPMDRSALDAAAADKAGRALDNIALLVEAMTSRLIALDNEMTSQELAEIRQLIQITRRALTDIADSNHRLQTAVRSQFEELQHQFEESFIHLGLTSPQEDHINLLITENRDRLLGVLKEGQANEDFLGRVIRKLGTFI</sequence>
<evidence type="ECO:0000313" key="9">
    <source>
        <dbReference type="Proteomes" id="UP001238603"/>
    </source>
</evidence>
<proteinExistence type="predicted"/>
<evidence type="ECO:0000256" key="4">
    <source>
        <dbReference type="ARBA" id="ARBA00023125"/>
    </source>
</evidence>
<keyword evidence="5" id="KW-0804">Transcription</keyword>
<keyword evidence="3" id="KW-0805">Transcription regulation</keyword>
<dbReference type="SMART" id="SM00448">
    <property type="entry name" value="REC"/>
    <property type="match status" value="1"/>
</dbReference>
<evidence type="ECO:0000313" key="8">
    <source>
        <dbReference type="EMBL" id="MDL5032262.1"/>
    </source>
</evidence>
<protein>
    <submittedName>
        <fullName evidence="8">Response regulator</fullName>
    </submittedName>
</protein>
<reference evidence="8 9" key="1">
    <citation type="submission" date="2023-06" db="EMBL/GenBank/DDBJ databases">
        <title>Pelomonas sp. APW6 16S ribosomal RNA gene genome sequencing and assembly.</title>
        <authorList>
            <person name="Woo H."/>
        </authorList>
    </citation>
    <scope>NUCLEOTIDE SEQUENCE [LARGE SCALE GENOMIC DNA]</scope>
    <source>
        <strain evidence="8 9">APW6</strain>
    </source>
</reference>
<dbReference type="RefSeq" id="WP_285982348.1">
    <property type="nucleotide sequence ID" value="NZ_JASVDS010000002.1"/>
</dbReference>
<dbReference type="CDD" id="cd17574">
    <property type="entry name" value="REC_OmpR"/>
    <property type="match status" value="1"/>
</dbReference>
<gene>
    <name evidence="8" type="ORF">QRD43_10130</name>
</gene>
<keyword evidence="1 6" id="KW-0597">Phosphoprotein</keyword>
<dbReference type="SUPFAM" id="SSF52172">
    <property type="entry name" value="CheY-like"/>
    <property type="match status" value="1"/>
</dbReference>
<keyword evidence="9" id="KW-1185">Reference proteome</keyword>
<evidence type="ECO:0000259" key="7">
    <source>
        <dbReference type="PROSITE" id="PS50110"/>
    </source>
</evidence>
<evidence type="ECO:0000256" key="2">
    <source>
        <dbReference type="ARBA" id="ARBA00023012"/>
    </source>
</evidence>
<evidence type="ECO:0000256" key="6">
    <source>
        <dbReference type="PROSITE-ProRule" id="PRU00169"/>
    </source>
</evidence>
<dbReference type="InterPro" id="IPR011006">
    <property type="entry name" value="CheY-like_superfamily"/>
</dbReference>
<keyword evidence="2" id="KW-0902">Two-component regulatory system</keyword>
<dbReference type="EMBL" id="JASVDS010000002">
    <property type="protein sequence ID" value="MDL5032262.1"/>
    <property type="molecule type" value="Genomic_DNA"/>
</dbReference>
<evidence type="ECO:0000256" key="5">
    <source>
        <dbReference type="ARBA" id="ARBA00023163"/>
    </source>
</evidence>
<dbReference type="InterPro" id="IPR001789">
    <property type="entry name" value="Sig_transdc_resp-reg_receiver"/>
</dbReference>
<dbReference type="PANTHER" id="PTHR48111">
    <property type="entry name" value="REGULATOR OF RPOS"/>
    <property type="match status" value="1"/>
</dbReference>
<comment type="caution">
    <text evidence="8">The sequence shown here is derived from an EMBL/GenBank/DDBJ whole genome shotgun (WGS) entry which is preliminary data.</text>
</comment>
<organism evidence="8 9">
    <name type="scientific">Roseateles subflavus</name>
    <dbReference type="NCBI Taxonomy" id="3053353"/>
    <lineage>
        <taxon>Bacteria</taxon>
        <taxon>Pseudomonadati</taxon>
        <taxon>Pseudomonadota</taxon>
        <taxon>Betaproteobacteria</taxon>
        <taxon>Burkholderiales</taxon>
        <taxon>Sphaerotilaceae</taxon>
        <taxon>Roseateles</taxon>
    </lineage>
</organism>
<name>A0ABT7LIZ1_9BURK</name>
<dbReference type="InterPro" id="IPR039420">
    <property type="entry name" value="WalR-like"/>
</dbReference>
<feature type="modified residue" description="4-aspartylphosphate" evidence="6">
    <location>
        <position position="54"/>
    </location>
</feature>
<evidence type="ECO:0000256" key="3">
    <source>
        <dbReference type="ARBA" id="ARBA00023015"/>
    </source>
</evidence>
<keyword evidence="4" id="KW-0238">DNA-binding</keyword>
<dbReference type="Gene3D" id="3.40.50.2300">
    <property type="match status" value="1"/>
</dbReference>
<dbReference type="Pfam" id="PF00072">
    <property type="entry name" value="Response_reg"/>
    <property type="match status" value="1"/>
</dbReference>
<dbReference type="PROSITE" id="PS50110">
    <property type="entry name" value="RESPONSE_REGULATORY"/>
    <property type="match status" value="1"/>
</dbReference>
<dbReference type="Proteomes" id="UP001238603">
    <property type="component" value="Unassembled WGS sequence"/>
</dbReference>
<accession>A0ABT7LIZ1</accession>
<evidence type="ECO:0000256" key="1">
    <source>
        <dbReference type="ARBA" id="ARBA00022553"/>
    </source>
</evidence>
<dbReference type="PANTHER" id="PTHR48111:SF1">
    <property type="entry name" value="TWO-COMPONENT RESPONSE REGULATOR ORR33"/>
    <property type="match status" value="1"/>
</dbReference>
<feature type="domain" description="Response regulatory" evidence="7">
    <location>
        <begin position="6"/>
        <end position="119"/>
    </location>
</feature>